<evidence type="ECO:0000256" key="1">
    <source>
        <dbReference type="ARBA" id="ARBA00022821"/>
    </source>
</evidence>
<evidence type="ECO:0000313" key="4">
    <source>
        <dbReference type="Proteomes" id="UP000596660"/>
    </source>
</evidence>
<name>A0A803M9Q1_CHEQI</name>
<dbReference type="Gramene" id="AUR62025627-RA">
    <property type="protein sequence ID" value="AUR62025627-RA:cds"/>
    <property type="gene ID" value="AUR62025627"/>
</dbReference>
<gene>
    <name evidence="3" type="primary">LOC110726716</name>
</gene>
<dbReference type="KEGG" id="cqi:110726716"/>
<reference evidence="3" key="1">
    <citation type="journal article" date="2017" name="Nature">
        <title>The genome of Chenopodium quinoa.</title>
        <authorList>
            <person name="Jarvis D.E."/>
            <person name="Ho Y.S."/>
            <person name="Lightfoot D.J."/>
            <person name="Schmoeckel S.M."/>
            <person name="Li B."/>
            <person name="Borm T.J.A."/>
            <person name="Ohyanagi H."/>
            <person name="Mineta K."/>
            <person name="Michell C.T."/>
            <person name="Saber N."/>
            <person name="Kharbatia N.M."/>
            <person name="Rupper R.R."/>
            <person name="Sharp A.R."/>
            <person name="Dally N."/>
            <person name="Boughton B.A."/>
            <person name="Woo Y.H."/>
            <person name="Gao G."/>
            <person name="Schijlen E.G.W.M."/>
            <person name="Guo X."/>
            <person name="Momin A.A."/>
            <person name="Negrao S."/>
            <person name="Al-Babili S."/>
            <person name="Gehring C."/>
            <person name="Roessner U."/>
            <person name="Jung C."/>
            <person name="Murphy K."/>
            <person name="Arold S.T."/>
            <person name="Gojobori T."/>
            <person name="van der Linden C.G."/>
            <person name="van Loo E.N."/>
            <person name="Jellen E.N."/>
            <person name="Maughan P.J."/>
            <person name="Tester M."/>
        </authorList>
    </citation>
    <scope>NUCLEOTIDE SEQUENCE [LARGE SCALE GENOMIC DNA]</scope>
    <source>
        <strain evidence="3">cv. PI 614886</strain>
    </source>
</reference>
<reference evidence="3" key="2">
    <citation type="submission" date="2021-03" db="UniProtKB">
        <authorList>
            <consortium name="EnsemblPlants"/>
        </authorList>
    </citation>
    <scope>IDENTIFICATION</scope>
</reference>
<keyword evidence="1" id="KW-0611">Plant defense</keyword>
<dbReference type="PANTHER" id="PTHR36766:SF41">
    <property type="entry name" value="AAA+ ATPASE DOMAIN-CONTAINING PROTEIN"/>
    <property type="match status" value="1"/>
</dbReference>
<dbReference type="PANTHER" id="PTHR36766">
    <property type="entry name" value="PLANT BROAD-SPECTRUM MILDEW RESISTANCE PROTEIN RPW8"/>
    <property type="match status" value="1"/>
</dbReference>
<dbReference type="Proteomes" id="UP000596660">
    <property type="component" value="Unplaced"/>
</dbReference>
<dbReference type="AlphaFoldDB" id="A0A803M9Q1"/>
<dbReference type="GO" id="GO:0006952">
    <property type="term" value="P:defense response"/>
    <property type="evidence" value="ECO:0007669"/>
    <property type="project" value="UniProtKB-KW"/>
</dbReference>
<evidence type="ECO:0000313" key="3">
    <source>
        <dbReference type="EnsemblPlants" id="AUR62025627-RA:cds"/>
    </source>
</evidence>
<dbReference type="InterPro" id="IPR002182">
    <property type="entry name" value="NB-ARC"/>
</dbReference>
<dbReference type="OrthoDB" id="1707259at2759"/>
<accession>A0A803M9Q1</accession>
<dbReference type="EnsemblPlants" id="AUR62025627-RA">
    <property type="protein sequence ID" value="AUR62025627-RA:cds"/>
    <property type="gene ID" value="AUR62025627"/>
</dbReference>
<dbReference type="SUPFAM" id="SSF52540">
    <property type="entry name" value="P-loop containing nucleoside triphosphate hydrolases"/>
    <property type="match status" value="1"/>
</dbReference>
<dbReference type="GeneID" id="110726716"/>
<dbReference type="Gene3D" id="3.40.50.300">
    <property type="entry name" value="P-loop containing nucleotide triphosphate hydrolases"/>
    <property type="match status" value="1"/>
</dbReference>
<feature type="domain" description="NB-ARC" evidence="2">
    <location>
        <begin position="162"/>
        <end position="323"/>
    </location>
</feature>
<dbReference type="RefSeq" id="XP_021761885.1">
    <property type="nucleotide sequence ID" value="XM_021906193.1"/>
</dbReference>
<keyword evidence="4" id="KW-1185">Reference proteome</keyword>
<proteinExistence type="predicted"/>
<evidence type="ECO:0000259" key="2">
    <source>
        <dbReference type="Pfam" id="PF00931"/>
    </source>
</evidence>
<dbReference type="OMA" id="PCEWRNA"/>
<protein>
    <recommendedName>
        <fullName evidence="2">NB-ARC domain-containing protein</fullName>
    </recommendedName>
</protein>
<dbReference type="InterPro" id="IPR027417">
    <property type="entry name" value="P-loop_NTPase"/>
</dbReference>
<organism evidence="3 4">
    <name type="scientific">Chenopodium quinoa</name>
    <name type="common">Quinoa</name>
    <dbReference type="NCBI Taxonomy" id="63459"/>
    <lineage>
        <taxon>Eukaryota</taxon>
        <taxon>Viridiplantae</taxon>
        <taxon>Streptophyta</taxon>
        <taxon>Embryophyta</taxon>
        <taxon>Tracheophyta</taxon>
        <taxon>Spermatophyta</taxon>
        <taxon>Magnoliopsida</taxon>
        <taxon>eudicotyledons</taxon>
        <taxon>Gunneridae</taxon>
        <taxon>Pentapetalae</taxon>
        <taxon>Caryophyllales</taxon>
        <taxon>Chenopodiaceae</taxon>
        <taxon>Chenopodioideae</taxon>
        <taxon>Atripliceae</taxon>
        <taxon>Chenopodium</taxon>
    </lineage>
</organism>
<dbReference type="GO" id="GO:0043531">
    <property type="term" value="F:ADP binding"/>
    <property type="evidence" value="ECO:0007669"/>
    <property type="project" value="InterPro"/>
</dbReference>
<sequence>MIPFAVLYETFSFLDTLVRAVGLDEGMRILEGKTEFLSARIQDIEGALLSASTQQVKKRKREDDLLIWVSKGHALEQKARKLLGDGGQVLSEKKRKCGEGRISFQRCAKLVDVHKLNETLSAHEKEADILLGCGLFDARGPDRGKLIPVGDLLGQVASDGLQQLQTLLLDDNVGRIAIQGMEGIGKTFLMKHLHNSALKWVEGFYYNFWITCPRQFSIRHVQDAVAAAVKCDLPCDGDLNLRAKKLSDTLTGLGSFVIYLDGIPDVQLSLVQIGIPVPAKGSKSKLVITTRSTCVSKILDCCRTVKIDSLSDIEASQLFRNEARISMTSTSSSLAKMCHGVPRRIVDIATHMCGIDDPCEWRNARFELRNLEKGDKLPY</sequence>
<dbReference type="Pfam" id="PF00931">
    <property type="entry name" value="NB-ARC"/>
    <property type="match status" value="1"/>
</dbReference>